<reference evidence="1" key="2">
    <citation type="submission" date="2019-07" db="EMBL/GenBank/DDBJ databases">
        <authorList>
            <person name="Yang Y."/>
            <person name="Bocs S."/>
            <person name="Baudouin L."/>
        </authorList>
    </citation>
    <scope>NUCLEOTIDE SEQUENCE</scope>
    <source>
        <tissue evidence="1">Spear leaf of Hainan Tall coconut</tissue>
    </source>
</reference>
<dbReference type="InterPro" id="IPR002207">
    <property type="entry name" value="Peroxidase_I"/>
</dbReference>
<accession>A0A8K0MWJ1</accession>
<proteinExistence type="predicted"/>
<dbReference type="Proteomes" id="UP000797356">
    <property type="component" value="Chromosome 2"/>
</dbReference>
<name>A0A8K0MWJ1_COCNU</name>
<evidence type="ECO:0000313" key="2">
    <source>
        <dbReference type="Proteomes" id="UP000797356"/>
    </source>
</evidence>
<sequence length="160" mass="18176">MVLMPLKVAIPYLVFAAGSGWKLSVKLRMKHESPQRATRHPVKLRFASVQRPKLVPEDVGECKKNLRAFTIEQNTLLLLSLTWYSAEIYTVSMKVHGPLKTGRYKVESGHKANNGLDITVQLPQPTMGQFPSLGISINWLELWLCYLITFSTSYYMPLLP</sequence>
<organism evidence="1 2">
    <name type="scientific">Cocos nucifera</name>
    <name type="common">Coconut palm</name>
    <dbReference type="NCBI Taxonomy" id="13894"/>
    <lineage>
        <taxon>Eukaryota</taxon>
        <taxon>Viridiplantae</taxon>
        <taxon>Streptophyta</taxon>
        <taxon>Embryophyta</taxon>
        <taxon>Tracheophyta</taxon>
        <taxon>Spermatophyta</taxon>
        <taxon>Magnoliopsida</taxon>
        <taxon>Liliopsida</taxon>
        <taxon>Arecaceae</taxon>
        <taxon>Arecoideae</taxon>
        <taxon>Cocoseae</taxon>
        <taxon>Attaleinae</taxon>
        <taxon>Cocos</taxon>
    </lineage>
</organism>
<gene>
    <name evidence="1" type="ORF">COCNU_02G004400</name>
</gene>
<dbReference type="PRINTS" id="PR00459">
    <property type="entry name" value="ASPEROXIDASE"/>
</dbReference>
<dbReference type="EMBL" id="CM017873">
    <property type="protein sequence ID" value="KAG1330472.1"/>
    <property type="molecule type" value="Genomic_DNA"/>
</dbReference>
<protein>
    <submittedName>
        <fullName evidence="1">Uncharacterized protein</fullName>
    </submittedName>
</protein>
<evidence type="ECO:0000313" key="1">
    <source>
        <dbReference type="EMBL" id="KAG1330472.1"/>
    </source>
</evidence>
<dbReference type="GO" id="GO:0006979">
    <property type="term" value="P:response to oxidative stress"/>
    <property type="evidence" value="ECO:0007669"/>
    <property type="project" value="InterPro"/>
</dbReference>
<comment type="caution">
    <text evidence="1">The sequence shown here is derived from an EMBL/GenBank/DDBJ whole genome shotgun (WGS) entry which is preliminary data.</text>
</comment>
<dbReference type="Gene3D" id="1.10.520.10">
    <property type="match status" value="1"/>
</dbReference>
<dbReference type="AlphaFoldDB" id="A0A8K0MWJ1"/>
<reference evidence="1" key="1">
    <citation type="journal article" date="2017" name="Gigascience">
        <title>The genome draft of coconut (Cocos nucifera).</title>
        <authorList>
            <person name="Xiao Y."/>
            <person name="Xu P."/>
            <person name="Fan H."/>
            <person name="Baudouin L."/>
            <person name="Xia W."/>
            <person name="Bocs S."/>
            <person name="Xu J."/>
            <person name="Li Q."/>
            <person name="Guo A."/>
            <person name="Zhou L."/>
            <person name="Li J."/>
            <person name="Wu Y."/>
            <person name="Ma Z."/>
            <person name="Armero A."/>
            <person name="Issali A.E."/>
            <person name="Liu N."/>
            <person name="Peng M."/>
            <person name="Yang Y."/>
        </authorList>
    </citation>
    <scope>NUCLEOTIDE SEQUENCE</scope>
    <source>
        <tissue evidence="1">Spear leaf of Hainan Tall coconut</tissue>
    </source>
</reference>
<dbReference type="GO" id="GO:0020037">
    <property type="term" value="F:heme binding"/>
    <property type="evidence" value="ECO:0007669"/>
    <property type="project" value="InterPro"/>
</dbReference>
<keyword evidence="2" id="KW-1185">Reference proteome</keyword>
<dbReference type="GO" id="GO:0004601">
    <property type="term" value="F:peroxidase activity"/>
    <property type="evidence" value="ECO:0007669"/>
    <property type="project" value="InterPro"/>
</dbReference>